<dbReference type="InParanoid" id="A0A6P7G5X8"/>
<keyword evidence="1" id="KW-0732">Signal</keyword>
<name>A0A6P7G5X8_DIAVI</name>
<reference evidence="2" key="1">
    <citation type="submission" date="2025-08" db="UniProtKB">
        <authorList>
            <consortium name="RefSeq"/>
        </authorList>
    </citation>
    <scope>IDENTIFICATION</scope>
    <source>
        <tissue evidence="2">Whole insect</tissue>
    </source>
</reference>
<feature type="chain" id="PRO_5028365097" evidence="1">
    <location>
        <begin position="21"/>
        <end position="123"/>
    </location>
</feature>
<evidence type="ECO:0000256" key="1">
    <source>
        <dbReference type="SAM" id="SignalP"/>
    </source>
</evidence>
<protein>
    <submittedName>
        <fullName evidence="2">Uncharacterized protein LOC114338052</fullName>
    </submittedName>
</protein>
<feature type="signal peptide" evidence="1">
    <location>
        <begin position="1"/>
        <end position="20"/>
    </location>
</feature>
<organism evidence="2">
    <name type="scientific">Diabrotica virgifera virgifera</name>
    <name type="common">western corn rootworm</name>
    <dbReference type="NCBI Taxonomy" id="50390"/>
    <lineage>
        <taxon>Eukaryota</taxon>
        <taxon>Metazoa</taxon>
        <taxon>Ecdysozoa</taxon>
        <taxon>Arthropoda</taxon>
        <taxon>Hexapoda</taxon>
        <taxon>Insecta</taxon>
        <taxon>Pterygota</taxon>
        <taxon>Neoptera</taxon>
        <taxon>Endopterygota</taxon>
        <taxon>Coleoptera</taxon>
        <taxon>Polyphaga</taxon>
        <taxon>Cucujiformia</taxon>
        <taxon>Chrysomeloidea</taxon>
        <taxon>Chrysomelidae</taxon>
        <taxon>Galerucinae</taxon>
        <taxon>Diabroticina</taxon>
        <taxon>Diabroticites</taxon>
        <taxon>Diabrotica</taxon>
    </lineage>
</organism>
<sequence>MISYCLFITTISCYCILAEAGEDLRSKTEMLFINAQQLNWYYWNKENKNLLLMFLLVTQKPLELNCHGFLVQSREMLLKVIFFLITISFDDLLEVIHMVFGLEKGYTLTTKRGNILEGIYDLN</sequence>
<proteinExistence type="predicted"/>
<accession>A0A6P7G5X8</accession>
<dbReference type="RefSeq" id="XP_028144436.1">
    <property type="nucleotide sequence ID" value="XM_028288635.1"/>
</dbReference>
<dbReference type="AlphaFoldDB" id="A0A6P7G5X8"/>
<gene>
    <name evidence="2" type="primary">LOC114338052</name>
</gene>
<evidence type="ECO:0000313" key="2">
    <source>
        <dbReference type="RefSeq" id="XP_028144436.1"/>
    </source>
</evidence>